<dbReference type="InterPro" id="IPR002123">
    <property type="entry name" value="Plipid/glycerol_acylTrfase"/>
</dbReference>
<dbReference type="GO" id="GO:0003841">
    <property type="term" value="F:1-acylglycerol-3-phosphate O-acyltransferase activity"/>
    <property type="evidence" value="ECO:0007669"/>
    <property type="project" value="UniProtKB-EC"/>
</dbReference>
<dbReference type="RefSeq" id="WP_022606928.1">
    <property type="nucleotide sequence ID" value="NZ_ASSJ01000049.1"/>
</dbReference>
<dbReference type="PANTHER" id="PTHR10434">
    <property type="entry name" value="1-ACYL-SN-GLYCEROL-3-PHOSPHATE ACYLTRANSFERASE"/>
    <property type="match status" value="1"/>
</dbReference>
<feature type="domain" description="Phospholipid/glycerol acyltransferase" evidence="3">
    <location>
        <begin position="59"/>
        <end position="184"/>
    </location>
</feature>
<dbReference type="OrthoDB" id="9803035at2"/>
<dbReference type="GO" id="GO:0006654">
    <property type="term" value="P:phosphatidic acid biosynthetic process"/>
    <property type="evidence" value="ECO:0007669"/>
    <property type="project" value="TreeGrafter"/>
</dbReference>
<dbReference type="STRING" id="582515.KR51_00019680"/>
<evidence type="ECO:0000313" key="5">
    <source>
        <dbReference type="Proteomes" id="UP000016960"/>
    </source>
</evidence>
<keyword evidence="5" id="KW-1185">Reference proteome</keyword>
<gene>
    <name evidence="4" type="ORF">KR51_00019680</name>
</gene>
<dbReference type="EC" id="2.3.1.51" evidence="4"/>
<dbReference type="SUPFAM" id="SSF69593">
    <property type="entry name" value="Glycerol-3-phosphate (1)-acyltransferase"/>
    <property type="match status" value="1"/>
</dbReference>
<evidence type="ECO:0000256" key="2">
    <source>
        <dbReference type="ARBA" id="ARBA00023315"/>
    </source>
</evidence>
<reference evidence="4 5" key="1">
    <citation type="submission" date="2013-05" db="EMBL/GenBank/DDBJ databases">
        <title>Draft genome sequence of Rubidibacter lacunae KORDI 51-2.</title>
        <authorList>
            <person name="Choi D.H."/>
            <person name="Noh J.H."/>
            <person name="Kwon K.-K."/>
            <person name="Lee J.-H."/>
            <person name="Ryu J.-Y."/>
        </authorList>
    </citation>
    <scope>NUCLEOTIDE SEQUENCE [LARGE SCALE GENOMIC DNA]</scope>
    <source>
        <strain evidence="4 5">KORDI 51-2</strain>
    </source>
</reference>
<organism evidence="4 5">
    <name type="scientific">Rubidibacter lacunae KORDI 51-2</name>
    <dbReference type="NCBI Taxonomy" id="582515"/>
    <lineage>
        <taxon>Bacteria</taxon>
        <taxon>Bacillati</taxon>
        <taxon>Cyanobacteriota</taxon>
        <taxon>Cyanophyceae</taxon>
        <taxon>Oscillatoriophycideae</taxon>
        <taxon>Chroococcales</taxon>
        <taxon>Aphanothecaceae</taxon>
        <taxon>Rubidibacter</taxon>
    </lineage>
</organism>
<dbReference type="Pfam" id="PF01553">
    <property type="entry name" value="Acyltransferase"/>
    <property type="match status" value="1"/>
</dbReference>
<dbReference type="AlphaFoldDB" id="U5DLE5"/>
<evidence type="ECO:0000256" key="1">
    <source>
        <dbReference type="ARBA" id="ARBA00022679"/>
    </source>
</evidence>
<evidence type="ECO:0000259" key="3">
    <source>
        <dbReference type="SMART" id="SM00563"/>
    </source>
</evidence>
<dbReference type="InParanoid" id="U5DLE5"/>
<dbReference type="PANTHER" id="PTHR10434:SF11">
    <property type="entry name" value="1-ACYL-SN-GLYCEROL-3-PHOSPHATE ACYLTRANSFERASE"/>
    <property type="match status" value="1"/>
</dbReference>
<dbReference type="GO" id="GO:0005886">
    <property type="term" value="C:plasma membrane"/>
    <property type="evidence" value="ECO:0007669"/>
    <property type="project" value="TreeGrafter"/>
</dbReference>
<keyword evidence="1 4" id="KW-0808">Transferase</keyword>
<keyword evidence="2 4" id="KW-0012">Acyltransferase</keyword>
<accession>U5DLE5</accession>
<evidence type="ECO:0000313" key="4">
    <source>
        <dbReference type="EMBL" id="ERN41399.1"/>
    </source>
</evidence>
<dbReference type="EMBL" id="ASSJ01000049">
    <property type="protein sequence ID" value="ERN41399.1"/>
    <property type="molecule type" value="Genomic_DNA"/>
</dbReference>
<comment type="caution">
    <text evidence="4">The sequence shown here is derived from an EMBL/GenBank/DDBJ whole genome shotgun (WGS) entry which is preliminary data.</text>
</comment>
<dbReference type="eggNOG" id="COG0204">
    <property type="taxonomic scope" value="Bacteria"/>
</dbReference>
<protein>
    <submittedName>
        <fullName evidence="4">1-acyl-sn-glycerol-3-phosphate acyltransferase</fullName>
        <ecNumber evidence="4">2.3.1.51</ecNumber>
    </submittedName>
</protein>
<dbReference type="CDD" id="cd07989">
    <property type="entry name" value="LPLAT_AGPAT-like"/>
    <property type="match status" value="1"/>
</dbReference>
<proteinExistence type="predicted"/>
<dbReference type="Proteomes" id="UP000016960">
    <property type="component" value="Unassembled WGS sequence"/>
</dbReference>
<name>U5DLE5_9CHRO</name>
<dbReference type="PATRIC" id="fig|582515.4.peg.2213"/>
<sequence length="241" mass="26276">MSAPSTSNSIPPTARVVTARVSPWLSAISYPLIRRFLFPLYFGKIVVSGAENIPRSGPLIVAPTHRSRWDALIVPCALGRPVTGRDFCFMVSANEMDGLQGWFIRRLGGFPVDPKHPSLQSVRHSVELLSRGRALVIFPEGNIFRDGNVRSLKPGPGRIALQAQTHQTEKGESVKIVPVGLSYSQAYPTWGCDVRVAVGKPLDTLDYSQGSTKHNAPHLMADLEAALRELNDASVLTQAMP</sequence>
<dbReference type="SMART" id="SM00563">
    <property type="entry name" value="PlsC"/>
    <property type="match status" value="1"/>
</dbReference>